<dbReference type="Pfam" id="PF00580">
    <property type="entry name" value="UvrD-helicase"/>
    <property type="match status" value="1"/>
</dbReference>
<organism evidence="7 8">
    <name type="scientific">Mycena indigotica</name>
    <dbReference type="NCBI Taxonomy" id="2126181"/>
    <lineage>
        <taxon>Eukaryota</taxon>
        <taxon>Fungi</taxon>
        <taxon>Dikarya</taxon>
        <taxon>Basidiomycota</taxon>
        <taxon>Agaricomycotina</taxon>
        <taxon>Agaricomycetes</taxon>
        <taxon>Agaricomycetidae</taxon>
        <taxon>Agaricales</taxon>
        <taxon>Marasmiineae</taxon>
        <taxon>Mycenaceae</taxon>
        <taxon>Mycena</taxon>
    </lineage>
</organism>
<dbReference type="SUPFAM" id="SSF52540">
    <property type="entry name" value="P-loop containing nucleoside triphosphate hydrolases"/>
    <property type="match status" value="1"/>
</dbReference>
<keyword evidence="4 5" id="KW-0067">ATP-binding</keyword>
<protein>
    <submittedName>
        <fullName evidence="7">UvrD-like helicase ATP-binding domain-containing protein</fullName>
    </submittedName>
</protein>
<dbReference type="InterPro" id="IPR039904">
    <property type="entry name" value="TRANK1"/>
</dbReference>
<dbReference type="PANTHER" id="PTHR21529:SF4">
    <property type="entry name" value="TPR AND ANKYRIN REPEAT-CONTAINING PROTEIN 1"/>
    <property type="match status" value="1"/>
</dbReference>
<evidence type="ECO:0000256" key="4">
    <source>
        <dbReference type="ARBA" id="ARBA00022840"/>
    </source>
</evidence>
<dbReference type="InterPro" id="IPR014016">
    <property type="entry name" value="UvrD-like_ATP-bd"/>
</dbReference>
<evidence type="ECO:0000259" key="6">
    <source>
        <dbReference type="PROSITE" id="PS51198"/>
    </source>
</evidence>
<dbReference type="Gene3D" id="3.40.50.300">
    <property type="entry name" value="P-loop containing nucleotide triphosphate hydrolases"/>
    <property type="match status" value="2"/>
</dbReference>
<evidence type="ECO:0000313" key="8">
    <source>
        <dbReference type="Proteomes" id="UP000636479"/>
    </source>
</evidence>
<dbReference type="RefSeq" id="XP_037221370.1">
    <property type="nucleotide sequence ID" value="XM_037361078.1"/>
</dbReference>
<dbReference type="GeneID" id="59343594"/>
<dbReference type="PANTHER" id="PTHR21529">
    <property type="entry name" value="MAMMARY TURMOR VIRUS RECEPTOR HOMOLOG 1, 2 MTVR1, 2"/>
    <property type="match status" value="1"/>
</dbReference>
<reference evidence="7" key="1">
    <citation type="submission" date="2020-05" db="EMBL/GenBank/DDBJ databases">
        <title>Mycena genomes resolve the evolution of fungal bioluminescence.</title>
        <authorList>
            <person name="Tsai I.J."/>
        </authorList>
    </citation>
    <scope>NUCLEOTIDE SEQUENCE</scope>
    <source>
        <strain evidence="7">171206Taipei</strain>
    </source>
</reference>
<gene>
    <name evidence="7" type="ORF">MIND_00426300</name>
</gene>
<dbReference type="Pfam" id="PF13361">
    <property type="entry name" value="UvrD_C"/>
    <property type="match status" value="1"/>
</dbReference>
<dbReference type="OrthoDB" id="3156807at2759"/>
<dbReference type="EMBL" id="JACAZF010000004">
    <property type="protein sequence ID" value="KAF7306351.1"/>
    <property type="molecule type" value="Genomic_DNA"/>
</dbReference>
<evidence type="ECO:0000313" key="7">
    <source>
        <dbReference type="EMBL" id="KAF7306351.1"/>
    </source>
</evidence>
<feature type="binding site" evidence="5">
    <location>
        <begin position="541"/>
        <end position="548"/>
    </location>
    <ligand>
        <name>ATP</name>
        <dbReference type="ChEBI" id="CHEBI:30616"/>
    </ligand>
</feature>
<keyword evidence="3 5" id="KW-0347">Helicase</keyword>
<evidence type="ECO:0000256" key="5">
    <source>
        <dbReference type="PROSITE-ProRule" id="PRU00560"/>
    </source>
</evidence>
<dbReference type="Proteomes" id="UP000636479">
    <property type="component" value="Unassembled WGS sequence"/>
</dbReference>
<dbReference type="PROSITE" id="PS51198">
    <property type="entry name" value="UVRD_HELICASE_ATP_BIND"/>
    <property type="match status" value="1"/>
</dbReference>
<dbReference type="GO" id="GO:0004386">
    <property type="term" value="F:helicase activity"/>
    <property type="evidence" value="ECO:0007669"/>
    <property type="project" value="UniProtKB-UniRule"/>
</dbReference>
<dbReference type="GO" id="GO:0005524">
    <property type="term" value="F:ATP binding"/>
    <property type="evidence" value="ECO:0007669"/>
    <property type="project" value="UniProtKB-UniRule"/>
</dbReference>
<evidence type="ECO:0000256" key="1">
    <source>
        <dbReference type="ARBA" id="ARBA00022741"/>
    </source>
</evidence>
<keyword evidence="8" id="KW-1185">Reference proteome</keyword>
<accession>A0A8H6SVQ7</accession>
<evidence type="ECO:0000256" key="3">
    <source>
        <dbReference type="ARBA" id="ARBA00022806"/>
    </source>
</evidence>
<feature type="domain" description="UvrD-like helicase ATP-binding" evidence="6">
    <location>
        <begin position="520"/>
        <end position="886"/>
    </location>
</feature>
<keyword evidence="2 5" id="KW-0378">Hydrolase</keyword>
<dbReference type="GO" id="GO:0016787">
    <property type="term" value="F:hydrolase activity"/>
    <property type="evidence" value="ECO:0007669"/>
    <property type="project" value="UniProtKB-UniRule"/>
</dbReference>
<dbReference type="InterPro" id="IPR011990">
    <property type="entry name" value="TPR-like_helical_dom_sf"/>
</dbReference>
<name>A0A8H6SVQ7_9AGAR</name>
<proteinExistence type="predicted"/>
<keyword evidence="1 5" id="KW-0547">Nucleotide-binding</keyword>
<comment type="caution">
    <text evidence="7">The sequence shown here is derived from an EMBL/GenBank/DDBJ whole genome shotgun (WGS) entry which is preliminary data.</text>
</comment>
<dbReference type="SUPFAM" id="SSF48452">
    <property type="entry name" value="TPR-like"/>
    <property type="match status" value="1"/>
</dbReference>
<evidence type="ECO:0000256" key="2">
    <source>
        <dbReference type="ARBA" id="ARBA00022801"/>
    </source>
</evidence>
<sequence>MFSPQRYYPEQLFEPLASSDCDVDRILHDFHEILFAKPSAALDAIRAVVLIERPPVARLVLSRVDKAWIVNAVDFPVTPDAFAESCPRLILSTLATYFQFTPSAVLDLPDGEWVVGERRDQLRLEYRQLVQDAPALLMALKNKMSSISLRNSEEESFGTMPIRQSQKQMKRARQAAAKASVVIDLSPLDRLGVASPSTTEEVYVAIRAVLDCQKNILNTYLTALQSPELSQSLVAACLLDRPVDVVPSLTQNMEPVVVVEEIVVDVKPLEESYPVAQPMKLTTFYNNNAKGLGEWTMNLSPRAERDLRDHRRRDHKIFKIILKKIKELSNGHFSPDNQKRLNHKQVDVPVYEAKMTGDLRLVYQIDCIPAYESSSERQAIKIFGIYTHAQIGRVTFWDTMGRELAKKGREYRERCAFRQRPFHAGDHVFAPGIFPAPEEARTVSTGCAPDLPPDDLEQVLPINFYLYLIHLVHCIDTSTPIASLSLGERPIIDNFFHRKSVHFSQPLLDSILKNRDAAFILQVSPTEQDIIEHPHSCYVLGRSGTGKTTTMLYKMVLVEANYERSNEELNTLDEPAPTSKPRQLFVTQSRILAEKVEEHYRKLSVGYQVLPSSKGSDSGNHIGDLMDADDDPSWRNDLPDRFSELKDEHFPLFLTYEKLSSMVENDMDNKPDSAVSVASPLGNRLTFDRFLQRYWPHFTQSLTKGIDPAMVYSEFLGVIMGSEETLSGESMALTREAYLALSERAQSTFADQRELIYTLFESYRTLKKSTGDLDAADRTHTILRYLDKCGVPGKKIDYLYVDESQDNLLIDTLFLRSICHNPNGLFWAGDTAQTISVGSSFRFNELKAFLFRIEKRRRKTQNKLEQFNQPELQPRTFQLTVNYRSHAGIVNCAHSVIEIMTMFWPYAIDILDRERGTVDGLRPVFFTGFDSSNVEYEQFLFGDKEGSYIEFGAQQCILVRDEAARERLREQVGDIGLIMTLYESKGLEFNDVLLYNFFEDSTVGEAQWRVVLNAIDEEQRAEAAPTFDQAKHAGVCVELKFLYVAITRARNNVWIADTSDKGEPMRTVWSSRDQVQTLQPGQDTPRLAMSSTPEEWEDQGRKLFANKRYRQSKHCFERAQMPRLAAMAGAYYARQEARKLPDGPNRRALEARKAEFRRVADAFMDCAREDGNVGYFRIAAQCLEEAGDELAAAQVYRQAKDFTRSTELYRKLGNFDEAVYNIKNYKSDIKSEVLTSVTNVARLYYFKEQKPEKAQDLFESFEEQLEYLEDRGLDVARATLLESLGRYSDAAEVHLEEGRSFEAIKLFLRDRTNPTSTRRGIECVLLALWKLTSFNVIPSEDNHEMETLLGFASQADIAQLSERHRNELSMFKALHQRKIDLNALASLSEYFDSNDPAAALLCVGHYFKRIPRMQVLDVESIAQQLKLFYRYVKLLNAFVWVDPCSQSLAVRLFGLIRLGDNEFVLREGTFLHSSLRSRNNPVSASAQGDFVLNSFELREFYHVTLKTYLRTQVQQENELCKQTKAFSPCLMYTVFGGNCNRPQCLHEHVHSGKIDSRHYNTRVRIHLLQILILDNVQYIDTDFLEKRKYWISRLYSVLYPPYYRLGSAAALDLGSIPEAEAGLQVARQWVRSLVYDCEFLPMPMFLSNLAQITKLSFQFDRRDAMSFLKQGPYMLLQPPIYMRSSESYIVGEFLQSLEAKTPTCICAGVLFVRHVVTERLDINASMMCDIVEHLCACMLVAVRQEKHLSFHGLTMPLSWLTNWSSVVGEGERFTSPVFQLFLQALEKLIERLYSGVDAGHLLFQDSNLHQLPGMIRDVFLVRVCRCIALMGYNSSMRDMNLRNRIHRMITAPHRSSPHKVSLSYQFVTARRWSEIVPALCKSTQGSAMDELVQLIHPERPPIRGRSNVRQIVYSSLEAIPHLLGSASRAIMENLASTDIEAEQDTTDSVPIITEEEDVADFVDIGEAEAEAPPVIESGPIEMPPALEAVERTDEEVNAAITIQRIWRHVCWRVECRKEQSASFAGIAELYISCQAEEHKWPPTVDASARLYRLRFLGPLPHLLFCLGTMQQVTQQHKIQAKKDLLDAKHEKLDAVDKQLTDLSKILKQLIQLQKTLAPSASTHRARDLGALKRHVSQAATLLSNLPFKMPDEPADQLKCAYRGIVQPKTFVQAAAKPKPTLNIEDLDGF</sequence>
<dbReference type="InterPro" id="IPR027417">
    <property type="entry name" value="P-loop_NTPase"/>
</dbReference>
<dbReference type="InterPro" id="IPR014017">
    <property type="entry name" value="DNA_helicase_UvrD-like_C"/>
</dbReference>